<dbReference type="Pfam" id="PF02558">
    <property type="entry name" value="ApbA"/>
    <property type="match status" value="1"/>
</dbReference>
<evidence type="ECO:0000313" key="7">
    <source>
        <dbReference type="Proteomes" id="UP000305948"/>
    </source>
</evidence>
<organism evidence="6 7">
    <name type="scientific">Heliocybe sulcata</name>
    <dbReference type="NCBI Taxonomy" id="5364"/>
    <lineage>
        <taxon>Eukaryota</taxon>
        <taxon>Fungi</taxon>
        <taxon>Dikarya</taxon>
        <taxon>Basidiomycota</taxon>
        <taxon>Agaricomycotina</taxon>
        <taxon>Agaricomycetes</taxon>
        <taxon>Gloeophyllales</taxon>
        <taxon>Gloeophyllaceae</taxon>
        <taxon>Heliocybe</taxon>
    </lineage>
</organism>
<gene>
    <name evidence="6" type="ORF">OE88DRAFT_1764745</name>
</gene>
<dbReference type="OrthoDB" id="3609at2759"/>
<dbReference type="Gene3D" id="3.40.50.720">
    <property type="entry name" value="NAD(P)-binding Rossmann-like Domain"/>
    <property type="match status" value="1"/>
</dbReference>
<dbReference type="EMBL" id="ML213504">
    <property type="protein sequence ID" value="TFK55378.1"/>
    <property type="molecule type" value="Genomic_DNA"/>
</dbReference>
<evidence type="ECO:0000259" key="5">
    <source>
        <dbReference type="Pfam" id="PF08546"/>
    </source>
</evidence>
<dbReference type="InterPro" id="IPR008927">
    <property type="entry name" value="6-PGluconate_DH-like_C_sf"/>
</dbReference>
<dbReference type="InterPro" id="IPR051402">
    <property type="entry name" value="KPR-Related"/>
</dbReference>
<dbReference type="InterPro" id="IPR036291">
    <property type="entry name" value="NAD(P)-bd_dom_sf"/>
</dbReference>
<dbReference type="SUPFAM" id="SSF51735">
    <property type="entry name" value="NAD(P)-binding Rossmann-fold domains"/>
    <property type="match status" value="1"/>
</dbReference>
<evidence type="ECO:0000256" key="3">
    <source>
        <dbReference type="ARBA" id="ARBA00023002"/>
    </source>
</evidence>
<dbReference type="SUPFAM" id="SSF48179">
    <property type="entry name" value="6-phosphogluconate dehydrogenase C-terminal domain-like"/>
    <property type="match status" value="1"/>
</dbReference>
<keyword evidence="7" id="KW-1185">Reference proteome</keyword>
<dbReference type="GO" id="GO:0008677">
    <property type="term" value="F:2-dehydropantoate 2-reductase activity"/>
    <property type="evidence" value="ECO:0007669"/>
    <property type="project" value="InterPro"/>
</dbReference>
<dbReference type="AlphaFoldDB" id="A0A5C3NH35"/>
<dbReference type="GO" id="GO:0015940">
    <property type="term" value="P:pantothenate biosynthetic process"/>
    <property type="evidence" value="ECO:0007669"/>
    <property type="project" value="InterPro"/>
</dbReference>
<dbReference type="STRING" id="5364.A0A5C3NH35"/>
<dbReference type="Pfam" id="PF08546">
    <property type="entry name" value="ApbA_C"/>
    <property type="match status" value="1"/>
</dbReference>
<accession>A0A5C3NH35</accession>
<dbReference type="InterPro" id="IPR013328">
    <property type="entry name" value="6PGD_dom2"/>
</dbReference>
<feature type="domain" description="Ketopantoate reductase N-terminal" evidence="4">
    <location>
        <begin position="4"/>
        <end position="163"/>
    </location>
</feature>
<evidence type="ECO:0000313" key="6">
    <source>
        <dbReference type="EMBL" id="TFK55378.1"/>
    </source>
</evidence>
<evidence type="ECO:0000256" key="1">
    <source>
        <dbReference type="ARBA" id="ARBA00007870"/>
    </source>
</evidence>
<name>A0A5C3NH35_9AGAM</name>
<sequence length="354" mass="37959">MLDICVVGFGAIGTIYAYALERAGRARVTAVCRSLGCVVHVRVEGAGLGITSDCLGRAEAWKPYRVVASVDDAADRDYRFVVCSFKCLPDVQDTPSLIRPLLSKTSAFVLVQNGIGIERTLREEAPGNATIISGCAWVDATVVDGGTRVHQTGDERLTIGVHPSPNGNAGAETGARESLELLAELLRSGGCNPEVTNNIDAARWRKVLWNASFSTLCTLTRGSCADMMSAEVLSDMLPVIRGVMAEVISVARKAGVTPTELPDEAAEPIVKNAIHDYSDVHLKSGDNGNGRVPSTFKPSMLVDLEAGRPIEVEPIIGGVIRRARELSVETPRLDLVYAALKVIQQNILKARKVR</sequence>
<dbReference type="NCBIfam" id="TIGR00745">
    <property type="entry name" value="apbA_panE"/>
    <property type="match status" value="1"/>
</dbReference>
<keyword evidence="2" id="KW-0521">NADP</keyword>
<dbReference type="InterPro" id="IPR013332">
    <property type="entry name" value="KPR_N"/>
</dbReference>
<evidence type="ECO:0000259" key="4">
    <source>
        <dbReference type="Pfam" id="PF02558"/>
    </source>
</evidence>
<feature type="domain" description="Ketopantoate reductase C-terminal" evidence="5">
    <location>
        <begin position="198"/>
        <end position="344"/>
    </location>
</feature>
<keyword evidence="3" id="KW-0560">Oxidoreductase</keyword>
<reference evidence="6 7" key="1">
    <citation type="journal article" date="2019" name="Nat. Ecol. Evol.">
        <title>Megaphylogeny resolves global patterns of mushroom evolution.</title>
        <authorList>
            <person name="Varga T."/>
            <person name="Krizsan K."/>
            <person name="Foldi C."/>
            <person name="Dima B."/>
            <person name="Sanchez-Garcia M."/>
            <person name="Sanchez-Ramirez S."/>
            <person name="Szollosi G.J."/>
            <person name="Szarkandi J.G."/>
            <person name="Papp V."/>
            <person name="Albert L."/>
            <person name="Andreopoulos W."/>
            <person name="Angelini C."/>
            <person name="Antonin V."/>
            <person name="Barry K.W."/>
            <person name="Bougher N.L."/>
            <person name="Buchanan P."/>
            <person name="Buyck B."/>
            <person name="Bense V."/>
            <person name="Catcheside P."/>
            <person name="Chovatia M."/>
            <person name="Cooper J."/>
            <person name="Damon W."/>
            <person name="Desjardin D."/>
            <person name="Finy P."/>
            <person name="Geml J."/>
            <person name="Haridas S."/>
            <person name="Hughes K."/>
            <person name="Justo A."/>
            <person name="Karasinski D."/>
            <person name="Kautmanova I."/>
            <person name="Kiss B."/>
            <person name="Kocsube S."/>
            <person name="Kotiranta H."/>
            <person name="LaButti K.M."/>
            <person name="Lechner B.E."/>
            <person name="Liimatainen K."/>
            <person name="Lipzen A."/>
            <person name="Lukacs Z."/>
            <person name="Mihaltcheva S."/>
            <person name="Morgado L.N."/>
            <person name="Niskanen T."/>
            <person name="Noordeloos M.E."/>
            <person name="Ohm R.A."/>
            <person name="Ortiz-Santana B."/>
            <person name="Ovrebo C."/>
            <person name="Racz N."/>
            <person name="Riley R."/>
            <person name="Savchenko A."/>
            <person name="Shiryaev A."/>
            <person name="Soop K."/>
            <person name="Spirin V."/>
            <person name="Szebenyi C."/>
            <person name="Tomsovsky M."/>
            <person name="Tulloss R.E."/>
            <person name="Uehling J."/>
            <person name="Grigoriev I.V."/>
            <person name="Vagvolgyi C."/>
            <person name="Papp T."/>
            <person name="Martin F.M."/>
            <person name="Miettinen O."/>
            <person name="Hibbett D.S."/>
            <person name="Nagy L.G."/>
        </authorList>
    </citation>
    <scope>NUCLEOTIDE SEQUENCE [LARGE SCALE GENOMIC DNA]</scope>
    <source>
        <strain evidence="6 7">OMC1185</strain>
    </source>
</reference>
<dbReference type="FunFam" id="1.10.1040.10:FF:000017">
    <property type="entry name" value="2-dehydropantoate 2-reductase"/>
    <property type="match status" value="1"/>
</dbReference>
<protein>
    <submittedName>
        <fullName evidence="6">6-phosphogluconate dehydrogenase C-terminal domain-like protein</fullName>
    </submittedName>
</protein>
<dbReference type="InterPro" id="IPR013752">
    <property type="entry name" value="KPA_reductase"/>
</dbReference>
<proteinExistence type="inferred from homology"/>
<dbReference type="GO" id="GO:0005737">
    <property type="term" value="C:cytoplasm"/>
    <property type="evidence" value="ECO:0007669"/>
    <property type="project" value="TreeGrafter"/>
</dbReference>
<evidence type="ECO:0000256" key="2">
    <source>
        <dbReference type="ARBA" id="ARBA00022857"/>
    </source>
</evidence>
<dbReference type="PANTHER" id="PTHR21708">
    <property type="entry name" value="PROBABLE 2-DEHYDROPANTOATE 2-REDUCTASE"/>
    <property type="match status" value="1"/>
</dbReference>
<dbReference type="InterPro" id="IPR003710">
    <property type="entry name" value="ApbA"/>
</dbReference>
<dbReference type="PANTHER" id="PTHR21708:SF43">
    <property type="entry name" value="KETOPANTOATE REDUCTASE C-TERMINAL DOMAIN-CONTAINING PROTEIN"/>
    <property type="match status" value="1"/>
</dbReference>
<dbReference type="Gene3D" id="1.10.1040.10">
    <property type="entry name" value="N-(1-d-carboxylethyl)-l-norvaline Dehydrogenase, domain 2"/>
    <property type="match status" value="1"/>
</dbReference>
<dbReference type="Proteomes" id="UP000305948">
    <property type="component" value="Unassembled WGS sequence"/>
</dbReference>
<comment type="similarity">
    <text evidence="1">Belongs to the ketopantoate reductase family.</text>
</comment>